<reference evidence="1" key="1">
    <citation type="submission" date="2022-05" db="EMBL/GenBank/DDBJ databases">
        <title>The Musa troglodytarum L. genome provides insights into the mechanism of non-climacteric behaviour and enrichment of carotenoids.</title>
        <authorList>
            <person name="Wang J."/>
        </authorList>
    </citation>
    <scope>NUCLEOTIDE SEQUENCE</scope>
    <source>
        <tissue evidence="1">Leaf</tissue>
    </source>
</reference>
<proteinExistence type="predicted"/>
<accession>A0A9E7HQT6</accession>
<organism evidence="1 2">
    <name type="scientific">Musa troglodytarum</name>
    <name type="common">fe'i banana</name>
    <dbReference type="NCBI Taxonomy" id="320322"/>
    <lineage>
        <taxon>Eukaryota</taxon>
        <taxon>Viridiplantae</taxon>
        <taxon>Streptophyta</taxon>
        <taxon>Embryophyta</taxon>
        <taxon>Tracheophyta</taxon>
        <taxon>Spermatophyta</taxon>
        <taxon>Magnoliopsida</taxon>
        <taxon>Liliopsida</taxon>
        <taxon>Zingiberales</taxon>
        <taxon>Musaceae</taxon>
        <taxon>Musa</taxon>
    </lineage>
</organism>
<evidence type="ECO:0000313" key="1">
    <source>
        <dbReference type="EMBL" id="URE38250.1"/>
    </source>
</evidence>
<dbReference type="AlphaFoldDB" id="A0A9E7HQT6"/>
<keyword evidence="2" id="KW-1185">Reference proteome</keyword>
<dbReference type="Proteomes" id="UP001055439">
    <property type="component" value="Chromosome 8"/>
</dbReference>
<evidence type="ECO:0000313" key="2">
    <source>
        <dbReference type="Proteomes" id="UP001055439"/>
    </source>
</evidence>
<gene>
    <name evidence="1" type="ORF">MUK42_18762</name>
</gene>
<sequence length="237" mass="25771">MHQSILSVSAASLQTVSNECVRTASGWEIMDASEHSLSLSSFTSSDKLLEEINIIVTKLLIYSTDCLGEWIVVVGFTGFDKAPLHPSSAIRPSLAQSIPDFFLKPVKRGDRFRNHGFDSAKLRTGTWTGSRHMAYKMSFPMRGNRPKDRLEFIEPAGRSAAQEKAFTADDAGLVLLSFISRVLPILIVLLSSGGLQQLIALFSLIVINPCSQSGSVISGNSKKDQILENSAADGQPE</sequence>
<dbReference type="EMBL" id="CP097510">
    <property type="protein sequence ID" value="URE38250.1"/>
    <property type="molecule type" value="Genomic_DNA"/>
</dbReference>
<name>A0A9E7HQT6_9LILI</name>
<protein>
    <submittedName>
        <fullName evidence="1">Uncharacterized protein</fullName>
    </submittedName>
</protein>